<comment type="caution">
    <text evidence="4">The sequence shown here is derived from an EMBL/GenBank/DDBJ whole genome shotgun (WGS) entry which is preliminary data.</text>
</comment>
<accession>A0A415P4N5</accession>
<dbReference type="RefSeq" id="WP_004799394.1">
    <property type="nucleotide sequence ID" value="NZ_CABKNA010000004.1"/>
</dbReference>
<gene>
    <name evidence="4" type="ORF">DWZ83_08840</name>
    <name evidence="3" type="ORF">KHZ85_09660</name>
</gene>
<dbReference type="PANTHER" id="PTHR41773">
    <property type="entry name" value="GTP PYROPHOSPHATASE-RELATED"/>
    <property type="match status" value="1"/>
</dbReference>
<dbReference type="SMART" id="SM00954">
    <property type="entry name" value="RelA_SpoT"/>
    <property type="match status" value="1"/>
</dbReference>
<dbReference type="PANTHER" id="PTHR41773:SF1">
    <property type="entry name" value="RELA_SPOT DOMAIN-CONTAINING PROTEIN"/>
    <property type="match status" value="1"/>
</dbReference>
<evidence type="ECO:0000313" key="3">
    <source>
        <dbReference type="EMBL" id="MBS4885006.1"/>
    </source>
</evidence>
<evidence type="ECO:0000259" key="2">
    <source>
        <dbReference type="SMART" id="SM00954"/>
    </source>
</evidence>
<dbReference type="GeneID" id="92793378"/>
<dbReference type="Pfam" id="PF04607">
    <property type="entry name" value="RelA_SpoT"/>
    <property type="match status" value="1"/>
</dbReference>
<keyword evidence="5" id="KW-1185">Reference proteome</keyword>
<dbReference type="EMBL" id="QRPK01000060">
    <property type="protein sequence ID" value="RHM07743.1"/>
    <property type="molecule type" value="Genomic_DNA"/>
</dbReference>
<dbReference type="EMBL" id="JAGZMZ010000035">
    <property type="protein sequence ID" value="MBS4885006.1"/>
    <property type="molecule type" value="Genomic_DNA"/>
</dbReference>
<name>A0A415P4N5_9FIRM</name>
<dbReference type="GO" id="GO:0015970">
    <property type="term" value="P:guanosine tetraphosphate biosynthetic process"/>
    <property type="evidence" value="ECO:0007669"/>
    <property type="project" value="UniProtKB-UniPathway"/>
</dbReference>
<evidence type="ECO:0000256" key="1">
    <source>
        <dbReference type="ARBA" id="ARBA00004976"/>
    </source>
</evidence>
<evidence type="ECO:0000313" key="4">
    <source>
        <dbReference type="EMBL" id="RHM07743.1"/>
    </source>
</evidence>
<organism evidence="4 5">
    <name type="scientific">Amedibacillus dolichus</name>
    <dbReference type="NCBI Taxonomy" id="31971"/>
    <lineage>
        <taxon>Bacteria</taxon>
        <taxon>Bacillati</taxon>
        <taxon>Bacillota</taxon>
        <taxon>Erysipelotrichia</taxon>
        <taxon>Erysipelotrichales</taxon>
        <taxon>Erysipelotrichaceae</taxon>
        <taxon>Amedibacillus</taxon>
    </lineage>
</organism>
<protein>
    <submittedName>
        <fullName evidence="4">RelA/spoT family protein</fullName>
    </submittedName>
</protein>
<feature type="domain" description="RelA/SpoT" evidence="2">
    <location>
        <begin position="49"/>
        <end position="186"/>
    </location>
</feature>
<evidence type="ECO:0000313" key="5">
    <source>
        <dbReference type="Proteomes" id="UP000284868"/>
    </source>
</evidence>
<comment type="pathway">
    <text evidence="1">Purine metabolism; ppGpp biosynthesis; ppGpp from GTP: step 1/2.</text>
</comment>
<dbReference type="InterPro" id="IPR007685">
    <property type="entry name" value="RelA_SpoT"/>
</dbReference>
<dbReference type="InterPro" id="IPR043519">
    <property type="entry name" value="NT_sf"/>
</dbReference>
<dbReference type="Proteomes" id="UP000284868">
    <property type="component" value="Unassembled WGS sequence"/>
</dbReference>
<dbReference type="AlphaFoldDB" id="A0A415P4N5"/>
<sequence>MRLKVFDTIDDTLRLLDSNMPLYREAVEEIHDYLKYLFVGQDMIVDMNSRIKSKESLREKIIRNRFYVENDTAQQILDHLSDLIGFIIECRFIEDEFHVLKHLRETLNQKNAEDGYYYHEQNPNFFLDVQSRQPQIQKNGFAIYRIDGYYLKNGHKINVELQIKALVHSFWGDIEHKLVYKNTNYYVYDDFMKELLGSIKANLTLTDHQLKIIYDQMQEESRLDTGITENSFEQLISKEINDLFALKLNESIGFTLNLKKTSAILGHYIFIKDIRYDGGNNDRISALFRTFRKMNAIKMDFENEIEMDANFHSQDIFIHTLGNHLISVLNKDYDWFVFFKMLFAIEPGNNMEDFTLFLNVIKNYLVDNYWLNTSFLKLPMEEAELVHNECAKILAVSLCEIGRIDIIHDDKMIAINKAFVTFIEELETRVISYHDFMQYQQAYYEEWLNRLKEIFS</sequence>
<dbReference type="OrthoDB" id="1694513at2"/>
<dbReference type="SUPFAM" id="SSF81301">
    <property type="entry name" value="Nucleotidyltransferase"/>
    <property type="match status" value="1"/>
</dbReference>
<dbReference type="UniPathway" id="UPA00908">
    <property type="reaction ID" value="UER00884"/>
</dbReference>
<reference evidence="3" key="2">
    <citation type="submission" date="2021-02" db="EMBL/GenBank/DDBJ databases">
        <title>Infant gut strain persistence is associated with maternal origin, phylogeny, and functional potential including surface adhesion and iron acquisition.</title>
        <authorList>
            <person name="Lou Y.C."/>
        </authorList>
    </citation>
    <scope>NUCLEOTIDE SEQUENCE</scope>
    <source>
        <strain evidence="3">L3_108_103G1_dasL3_108_103G1_concoct_2</strain>
    </source>
</reference>
<dbReference type="Proteomes" id="UP000753219">
    <property type="component" value="Unassembled WGS sequence"/>
</dbReference>
<reference evidence="4 5" key="1">
    <citation type="submission" date="2018-08" db="EMBL/GenBank/DDBJ databases">
        <title>A genome reference for cultivated species of the human gut microbiota.</title>
        <authorList>
            <person name="Zou Y."/>
            <person name="Xue W."/>
            <person name="Luo G."/>
        </authorList>
    </citation>
    <scope>NUCLEOTIDE SEQUENCE [LARGE SCALE GENOMIC DNA]</scope>
    <source>
        <strain evidence="4 5">AF35-6BH</strain>
    </source>
</reference>
<proteinExistence type="predicted"/>
<dbReference type="Gene3D" id="3.30.460.10">
    <property type="entry name" value="Beta Polymerase, domain 2"/>
    <property type="match status" value="1"/>
</dbReference>